<organism evidence="4 5">
    <name type="scientific">candidate division CSSED10-310 bacterium</name>
    <dbReference type="NCBI Taxonomy" id="2855610"/>
    <lineage>
        <taxon>Bacteria</taxon>
        <taxon>Bacteria division CSSED10-310</taxon>
    </lineage>
</organism>
<evidence type="ECO:0000313" key="4">
    <source>
        <dbReference type="EMBL" id="MFC1849233.1"/>
    </source>
</evidence>
<protein>
    <submittedName>
        <fullName evidence="4">Hydantoinase/oxoprolinase family protein</fullName>
    </submittedName>
</protein>
<evidence type="ECO:0000259" key="2">
    <source>
        <dbReference type="Pfam" id="PF05378"/>
    </source>
</evidence>
<name>A0ABV6YSR4_UNCC1</name>
<evidence type="ECO:0000313" key="5">
    <source>
        <dbReference type="Proteomes" id="UP001594351"/>
    </source>
</evidence>
<evidence type="ECO:0000259" key="3">
    <source>
        <dbReference type="Pfam" id="PF19278"/>
    </source>
</evidence>
<dbReference type="InterPro" id="IPR049517">
    <property type="entry name" value="ACX-like_C"/>
</dbReference>
<keyword evidence="5" id="KW-1185">Reference proteome</keyword>
<feature type="domain" description="Acetophenone carboxylase-like C-terminal" evidence="3">
    <location>
        <begin position="560"/>
        <end position="652"/>
    </location>
</feature>
<reference evidence="4 5" key="1">
    <citation type="submission" date="2024-09" db="EMBL/GenBank/DDBJ databases">
        <title>Laminarin stimulates single cell rates of sulfate reduction while oxygen inhibits transcriptomic activity in coastal marine sediment.</title>
        <authorList>
            <person name="Lindsay M."/>
            <person name="Orcutt B."/>
            <person name="Emerson D."/>
            <person name="Stepanauskas R."/>
            <person name="D'Angelo T."/>
        </authorList>
    </citation>
    <scope>NUCLEOTIDE SEQUENCE [LARGE SCALE GENOMIC DNA]</scope>
    <source>
        <strain evidence="4">SAG AM-311-K15</strain>
    </source>
</reference>
<feature type="domain" description="Hydantoinase/oxoprolinase N-terminal" evidence="2">
    <location>
        <begin position="5"/>
        <end position="174"/>
    </location>
</feature>
<evidence type="ECO:0000259" key="1">
    <source>
        <dbReference type="Pfam" id="PF01968"/>
    </source>
</evidence>
<dbReference type="Pfam" id="PF19278">
    <property type="entry name" value="Hydant_A_C"/>
    <property type="match status" value="1"/>
</dbReference>
<dbReference type="Proteomes" id="UP001594351">
    <property type="component" value="Unassembled WGS sequence"/>
</dbReference>
<accession>A0ABV6YSR4</accession>
<dbReference type="EMBL" id="JBHPBY010000027">
    <property type="protein sequence ID" value="MFC1849233.1"/>
    <property type="molecule type" value="Genomic_DNA"/>
</dbReference>
<dbReference type="PANTHER" id="PTHR11365">
    <property type="entry name" value="5-OXOPROLINASE RELATED"/>
    <property type="match status" value="1"/>
</dbReference>
<dbReference type="Pfam" id="PF05378">
    <property type="entry name" value="Hydant_A_N"/>
    <property type="match status" value="1"/>
</dbReference>
<dbReference type="InterPro" id="IPR045079">
    <property type="entry name" value="Oxoprolinase-like"/>
</dbReference>
<comment type="caution">
    <text evidence="4">The sequence shown here is derived from an EMBL/GenBank/DDBJ whole genome shotgun (WGS) entry which is preliminary data.</text>
</comment>
<sequence>MSYTIDIDTGGTYTDGYFYSGNSATMVKVETTPHDLTLGFLNCIARGALKLGFKDSPALLRETEVIRFSTTLCNNLLIQQKGPKLGLFVTSGHEKTLYTSPGHDIFQYLVAPEMVVGIDEEVDVEGNIISAPAEDEVVAQTRYLLHHGARMLVIALRGAPINPANERRIKEILDLEYPTHYLGHIPVLLSHQISVRPEDNWRTQAALINAYLHRELMNSLYKTEDAVRSMGSTRPLLIVHGNFGAARVAKTKAIDTYNSGPAAAQSGASLLARMMEHKKVIALDIGGTSTEICSIIEGNPVLQPHTKIAGLDTGAASSPITTLAGGGGSIAQYVAGHLSVGPASAGALPGPACYDLGGMDPTVTDAFLELGFLDPGYYLGGERQLNTEKASGALEQLAGNSGDSVRLTALKIVATLRNTIADAMTRYLSRQDFSQWCLYVFGGGGGLFAAFLAEKLGLRKIYTFPFGSVFSAFGSSTLEVVHIYESNLSRIGQIRDYRLILDTWFQNLIRISQKDMAGEGFDNARITYKLQLESQEAAGKSVLHDYAVSPGDTELPLQRSATAPYKLVMARLKAIAPLTHPQMREQNRVEAVTAEAFKGNRDVYWAETPVETPIHQQEMLQKGLHLHGPVIVESKFSTIIVPQGWEYTIDENYFGVLYQ</sequence>
<feature type="domain" description="Hydantoinase A/oxoprolinase" evidence="1">
    <location>
        <begin position="202"/>
        <end position="475"/>
    </location>
</feature>
<dbReference type="InterPro" id="IPR008040">
    <property type="entry name" value="Hydant_A_N"/>
</dbReference>
<proteinExistence type="predicted"/>
<gene>
    <name evidence="4" type="ORF">ACFL27_03390</name>
</gene>
<dbReference type="Pfam" id="PF01968">
    <property type="entry name" value="Hydantoinase_A"/>
    <property type="match status" value="1"/>
</dbReference>
<dbReference type="InterPro" id="IPR002821">
    <property type="entry name" value="Hydantoinase_A"/>
</dbReference>
<dbReference type="PANTHER" id="PTHR11365:SF23">
    <property type="entry name" value="HYPOTHETICAL 5-OXOPROLINASE (EUROFUNG)-RELATED"/>
    <property type="match status" value="1"/>
</dbReference>